<evidence type="ECO:0000313" key="3">
    <source>
        <dbReference type="Proteomes" id="UP000175691"/>
    </source>
</evidence>
<accession>A0A1E7Z903</accession>
<sequence length="320" mass="36802">MAGLKLKTKDFAKRLIVKTNYSLGNYDKTIWILGDGRSGTTWVSGLINRDATYRDMFEPVHPKRVSAFKNHMPHRYIRPGEVDVETNSLFRSILTGEFCHSSVDRDNHTLFFKGILIKDIFANLLSYAITQNHSHVKPILLMRNPFAVALSKAKKKNWFWETEPLNLLKQKQLFDDHLAPFESLIVKISAKKDFILNQILIWCIINYVPLKQFKEGELHTCFYEDIYENPNSEIANIERYISGNVVATSTPLEMSKISKPSRVVGNHSNIVAGTSPITSWQEEVDDETYEMGLDILRNFGFDKLYNEKGMPVREVLKSIP</sequence>
<proteinExistence type="predicted"/>
<dbReference type="InterPro" id="IPR000863">
    <property type="entry name" value="Sulfotransferase_dom"/>
</dbReference>
<dbReference type="InterPro" id="IPR027417">
    <property type="entry name" value="P-loop_NTPase"/>
</dbReference>
<dbReference type="GO" id="GO:0008146">
    <property type="term" value="F:sulfotransferase activity"/>
    <property type="evidence" value="ECO:0007669"/>
    <property type="project" value="InterPro"/>
</dbReference>
<protein>
    <recommendedName>
        <fullName evidence="1">Sulfotransferase domain-containing protein</fullName>
    </recommendedName>
</protein>
<comment type="caution">
    <text evidence="2">The sequence shown here is derived from an EMBL/GenBank/DDBJ whole genome shotgun (WGS) entry which is preliminary data.</text>
</comment>
<dbReference type="SUPFAM" id="SSF52540">
    <property type="entry name" value="P-loop containing nucleoside triphosphate hydrolases"/>
    <property type="match status" value="1"/>
</dbReference>
<evidence type="ECO:0000259" key="1">
    <source>
        <dbReference type="Pfam" id="PF00685"/>
    </source>
</evidence>
<evidence type="ECO:0000313" key="2">
    <source>
        <dbReference type="EMBL" id="OFC69932.1"/>
    </source>
</evidence>
<reference evidence="2 3" key="1">
    <citation type="submission" date="2016-08" db="EMBL/GenBank/DDBJ databases">
        <authorList>
            <person name="Seilhamer J.J."/>
        </authorList>
    </citation>
    <scope>NUCLEOTIDE SEQUENCE [LARGE SCALE GENOMIC DNA]</scope>
    <source>
        <strain evidence="2 3">KCTC 42603</strain>
    </source>
</reference>
<gene>
    <name evidence="2" type="ORF">BFC18_15885</name>
</gene>
<name>A0A1E7Z903_9ALTE</name>
<dbReference type="EMBL" id="MDHN01000033">
    <property type="protein sequence ID" value="OFC69932.1"/>
    <property type="molecule type" value="Genomic_DNA"/>
</dbReference>
<feature type="domain" description="Sulfotransferase" evidence="1">
    <location>
        <begin position="28"/>
        <end position="241"/>
    </location>
</feature>
<dbReference type="Pfam" id="PF00685">
    <property type="entry name" value="Sulfotransfer_1"/>
    <property type="match status" value="1"/>
</dbReference>
<dbReference type="AlphaFoldDB" id="A0A1E7Z903"/>
<dbReference type="Gene3D" id="3.40.50.300">
    <property type="entry name" value="P-loop containing nucleotide triphosphate hydrolases"/>
    <property type="match status" value="1"/>
</dbReference>
<keyword evidence="3" id="KW-1185">Reference proteome</keyword>
<dbReference type="Proteomes" id="UP000175691">
    <property type="component" value="Unassembled WGS sequence"/>
</dbReference>
<dbReference type="RefSeq" id="WP_070126308.1">
    <property type="nucleotide sequence ID" value="NZ_MDHN01000033.1"/>
</dbReference>
<organism evidence="2 3">
    <name type="scientific">Alteromonas confluentis</name>
    <dbReference type="NCBI Taxonomy" id="1656094"/>
    <lineage>
        <taxon>Bacteria</taxon>
        <taxon>Pseudomonadati</taxon>
        <taxon>Pseudomonadota</taxon>
        <taxon>Gammaproteobacteria</taxon>
        <taxon>Alteromonadales</taxon>
        <taxon>Alteromonadaceae</taxon>
        <taxon>Alteromonas/Salinimonas group</taxon>
        <taxon>Alteromonas</taxon>
    </lineage>
</organism>